<dbReference type="RefSeq" id="WP_090697446.1">
    <property type="nucleotide sequence ID" value="NZ_FOSP01000004.1"/>
</dbReference>
<organism evidence="1 2">
    <name type="scientific">Nitrosomonas aestuarii</name>
    <dbReference type="NCBI Taxonomy" id="52441"/>
    <lineage>
        <taxon>Bacteria</taxon>
        <taxon>Pseudomonadati</taxon>
        <taxon>Pseudomonadota</taxon>
        <taxon>Betaproteobacteria</taxon>
        <taxon>Nitrosomonadales</taxon>
        <taxon>Nitrosomonadaceae</taxon>
        <taxon>Nitrosomonas</taxon>
    </lineage>
</organism>
<dbReference type="OrthoDB" id="9984664at2"/>
<gene>
    <name evidence="1" type="ORF">SAMN05216302_1004152</name>
</gene>
<evidence type="ECO:0000313" key="1">
    <source>
        <dbReference type="EMBL" id="SFK35281.1"/>
    </source>
</evidence>
<dbReference type="STRING" id="52441.SAMN05216302_1004152"/>
<dbReference type="Proteomes" id="UP000199533">
    <property type="component" value="Unassembled WGS sequence"/>
</dbReference>
<dbReference type="AlphaFoldDB" id="A0A1I3YVP4"/>
<protein>
    <submittedName>
        <fullName evidence="1">Uncharacterized protein</fullName>
    </submittedName>
</protein>
<keyword evidence="2" id="KW-1185">Reference proteome</keyword>
<name>A0A1I3YVP4_9PROT</name>
<accession>A0A1I3YVP4</accession>
<evidence type="ECO:0000313" key="2">
    <source>
        <dbReference type="Proteomes" id="UP000199533"/>
    </source>
</evidence>
<reference evidence="2" key="1">
    <citation type="submission" date="2016-10" db="EMBL/GenBank/DDBJ databases">
        <authorList>
            <person name="Varghese N."/>
            <person name="Submissions S."/>
        </authorList>
    </citation>
    <scope>NUCLEOTIDE SEQUENCE [LARGE SCALE GENOMIC DNA]</scope>
    <source>
        <strain evidence="2">Nm69</strain>
    </source>
</reference>
<proteinExistence type="predicted"/>
<dbReference type="EMBL" id="FOSP01000004">
    <property type="protein sequence ID" value="SFK35281.1"/>
    <property type="molecule type" value="Genomic_DNA"/>
</dbReference>
<sequence length="261" mass="27756">MIKKKLTSFHATIGFYSFLMTLGLMALPAHLLAAPIYTLTHNADGFGHTGPSEFVGPQNAPIQYDFDGITYFTGANSGKVHATVNPSSIGIHTQAIHNFGYALQRQEVTAEFAFDVYFGSSGTSPIDVVMNLDLAGYILKPNPSNIYSGVEVRDGSSYGQSSGSHMEVNDGVSPAVLTSGMLAGFVDDGTKQIISTSVMTVPVNSFVQMYFQLKTLTNYDGTAIAFGDTLNLTTSGDVFSILSGSDITVNSVDAGIVNNQY</sequence>